<dbReference type="InterPro" id="IPR007358">
    <property type="entry name" value="Nucleoid_associated_NdpA"/>
</dbReference>
<dbReference type="Pfam" id="PF04245">
    <property type="entry name" value="NA37"/>
    <property type="match status" value="1"/>
</dbReference>
<dbReference type="KEGG" id="vie:OL234_04270"/>
<evidence type="ECO:0000313" key="2">
    <source>
        <dbReference type="Proteomes" id="UP001179647"/>
    </source>
</evidence>
<reference evidence="1" key="1">
    <citation type="submission" date="2022-10" db="EMBL/GenBank/DDBJ databases">
        <title>Vagococcus sp. isolated from poultry meat.</title>
        <authorList>
            <person name="Johansson P."/>
            <person name="Bjorkroth J."/>
        </authorList>
    </citation>
    <scope>NUCLEOTIDE SEQUENCE</scope>
    <source>
        <strain evidence="1">STAA11</strain>
    </source>
</reference>
<dbReference type="AlphaFoldDB" id="A0AAF0IA44"/>
<sequence length="329" mass="37260">MEIKTAVLHILDLEGGSLICSKAPLTLSDYAVKTYLAGCLKKFQTADLKTGHLPTNNDIVAILRDPSLDFIGQSEAVAMILHDCLKQGQEIPGGDLLCFIGEQTNQAYFGVFKLNYKPAYTHYVDYEGENLFNNLIINQTILPNVTQKVEEGFWINLDTLEFELIEKKYSFDGQKTFYLSDLILKAEVTPTVQDNLKIVKKAVKEIADKYNEEKYVSFSNVQQAVYESIETEGKLSNEKIAEAVFEGNHSAKADYLERVEQTKFVEDVPINVPKYEKKYSKQKLKLANGIELTIPIDVYQDKELIEFINNPDGTISVMIKNVDDIINKF</sequence>
<dbReference type="RefSeq" id="WP_275469916.1">
    <property type="nucleotide sequence ID" value="NZ_CP110232.1"/>
</dbReference>
<evidence type="ECO:0000313" key="1">
    <source>
        <dbReference type="EMBL" id="WEG74117.1"/>
    </source>
</evidence>
<organism evidence="1 2">
    <name type="scientific">Vagococcus intermedius</name>
    <dbReference type="NCBI Taxonomy" id="2991418"/>
    <lineage>
        <taxon>Bacteria</taxon>
        <taxon>Bacillati</taxon>
        <taxon>Bacillota</taxon>
        <taxon>Bacilli</taxon>
        <taxon>Lactobacillales</taxon>
        <taxon>Enterococcaceae</taxon>
        <taxon>Vagococcus</taxon>
    </lineage>
</organism>
<proteinExistence type="predicted"/>
<gene>
    <name evidence="1" type="ORF">OL234_04270</name>
</gene>
<name>A0AAF0IA44_9ENTE</name>
<dbReference type="GO" id="GO:0009295">
    <property type="term" value="C:nucleoid"/>
    <property type="evidence" value="ECO:0007669"/>
    <property type="project" value="InterPro"/>
</dbReference>
<accession>A0AAF0IA44</accession>
<keyword evidence="2" id="KW-1185">Reference proteome</keyword>
<protein>
    <submittedName>
        <fullName evidence="1">Nucleoid-associated protein</fullName>
    </submittedName>
</protein>
<dbReference type="EMBL" id="CP110232">
    <property type="protein sequence ID" value="WEG74117.1"/>
    <property type="molecule type" value="Genomic_DNA"/>
</dbReference>
<dbReference type="Proteomes" id="UP001179647">
    <property type="component" value="Chromosome"/>
</dbReference>